<proteinExistence type="predicted"/>
<evidence type="ECO:0000256" key="1">
    <source>
        <dbReference type="SAM" id="SignalP"/>
    </source>
</evidence>
<dbReference type="Pfam" id="PF03781">
    <property type="entry name" value="FGE-sulfatase"/>
    <property type="match status" value="1"/>
</dbReference>
<gene>
    <name evidence="3" type="ORF">I5E68_10075</name>
</gene>
<dbReference type="Gene3D" id="3.90.1580.10">
    <property type="entry name" value="paralog of FGE (formylglycine-generating enzyme)"/>
    <property type="match status" value="1"/>
</dbReference>
<accession>A0A931HC31</accession>
<dbReference type="RefSeq" id="WP_197163420.1">
    <property type="nucleotide sequence ID" value="NZ_JADZGI010000001.1"/>
</dbReference>
<dbReference type="GO" id="GO:0120147">
    <property type="term" value="F:formylglycine-generating oxidase activity"/>
    <property type="evidence" value="ECO:0007669"/>
    <property type="project" value="TreeGrafter"/>
</dbReference>
<evidence type="ECO:0000259" key="2">
    <source>
        <dbReference type="Pfam" id="PF03781"/>
    </source>
</evidence>
<dbReference type="InterPro" id="IPR005532">
    <property type="entry name" value="SUMF_dom"/>
</dbReference>
<protein>
    <submittedName>
        <fullName evidence="3">Formylglycine-generating enzyme family protein</fullName>
    </submittedName>
</protein>
<feature type="domain" description="Sulfatase-modifying factor enzyme-like" evidence="2">
    <location>
        <begin position="54"/>
        <end position="336"/>
    </location>
</feature>
<dbReference type="PANTHER" id="PTHR23150:SF19">
    <property type="entry name" value="FORMYLGLYCINE-GENERATING ENZYME"/>
    <property type="match status" value="1"/>
</dbReference>
<feature type="chain" id="PRO_5038104400" evidence="1">
    <location>
        <begin position="34"/>
        <end position="344"/>
    </location>
</feature>
<reference evidence="3" key="1">
    <citation type="submission" date="2020-11" db="EMBL/GenBank/DDBJ databases">
        <title>Novosphingobium aureum sp. nov., a marine bacterium isolated from sediment of a salt flat.</title>
        <authorList>
            <person name="Yoo Y."/>
            <person name="Kim J.-J."/>
        </authorList>
    </citation>
    <scope>NUCLEOTIDE SEQUENCE</scope>
    <source>
        <strain evidence="3">YJ-S2-02</strain>
    </source>
</reference>
<dbReference type="InterPro" id="IPR016187">
    <property type="entry name" value="CTDL_fold"/>
</dbReference>
<keyword evidence="4" id="KW-1185">Reference proteome</keyword>
<feature type="signal peptide" evidence="1">
    <location>
        <begin position="1"/>
        <end position="33"/>
    </location>
</feature>
<dbReference type="InterPro" id="IPR042095">
    <property type="entry name" value="SUMF_sf"/>
</dbReference>
<dbReference type="EMBL" id="JADZGI010000001">
    <property type="protein sequence ID" value="MBH0113292.1"/>
    <property type="molecule type" value="Genomic_DNA"/>
</dbReference>
<evidence type="ECO:0000313" key="3">
    <source>
        <dbReference type="EMBL" id="MBH0113292.1"/>
    </source>
</evidence>
<dbReference type="InterPro" id="IPR051043">
    <property type="entry name" value="Sulfatase_Mod_Factor_Kinase"/>
</dbReference>
<name>A0A931HC31_9SPHN</name>
<dbReference type="AlphaFoldDB" id="A0A931HC31"/>
<organism evidence="3 4">
    <name type="scientific">Novosphingobium aureum</name>
    <dbReference type="NCBI Taxonomy" id="2792964"/>
    <lineage>
        <taxon>Bacteria</taxon>
        <taxon>Pseudomonadati</taxon>
        <taxon>Pseudomonadota</taxon>
        <taxon>Alphaproteobacteria</taxon>
        <taxon>Sphingomonadales</taxon>
        <taxon>Sphingomonadaceae</taxon>
        <taxon>Novosphingobium</taxon>
    </lineage>
</organism>
<evidence type="ECO:0000313" key="4">
    <source>
        <dbReference type="Proteomes" id="UP000617634"/>
    </source>
</evidence>
<dbReference type="SUPFAM" id="SSF56436">
    <property type="entry name" value="C-type lectin-like"/>
    <property type="match status" value="1"/>
</dbReference>
<comment type="caution">
    <text evidence="3">The sequence shown here is derived from an EMBL/GenBank/DDBJ whole genome shotgun (WGS) entry which is preliminary data.</text>
</comment>
<keyword evidence="1" id="KW-0732">Signal</keyword>
<dbReference type="Proteomes" id="UP000617634">
    <property type="component" value="Unassembled WGS sequence"/>
</dbReference>
<sequence>MNTIITQQRLCAGVIGVALVMTAATVSQQTAHAETKADGVVAPGTVFADCEDVCPQMVAIAPGGFVMGADAGEEGRPEGAPHRVEIGYGFALGRTEVTNAQYARFVAATGHPVSTGCRSIDAASGKVEKMPEADFRHPGPGAGEGAPQLPVVCISWTDAQAYVAWLSETTGHHYRLPTEAEWEYAARAGSSADYSWGSSADAGCAHANMLDEDGAQGGMIPVFGGQAKGEAPAIPHARCRDGHAGAAPVASYAPNAFGLYDMIGNVWEWTQDCYAAPYPQAVPSDGSAYVAPATQCPLRAVRGGSWISTPFRNRVSWRGRDPVDQVTWIFGLRVARDLPEGVPQ</sequence>
<dbReference type="PANTHER" id="PTHR23150">
    <property type="entry name" value="SULFATASE MODIFYING FACTOR 1, 2"/>
    <property type="match status" value="1"/>
</dbReference>